<keyword evidence="7 11" id="KW-0472">Membrane</keyword>
<comment type="similarity">
    <text evidence="2 10">Belongs to the major facilitator superfamily. Sugar transporter (TC 2.A.1.1) family.</text>
</comment>
<feature type="transmembrane region" description="Helical" evidence="11">
    <location>
        <begin position="385"/>
        <end position="404"/>
    </location>
</feature>
<feature type="transmembrane region" description="Helical" evidence="11">
    <location>
        <begin position="100"/>
        <end position="119"/>
    </location>
</feature>
<feature type="transmembrane region" description="Helical" evidence="11">
    <location>
        <begin position="455"/>
        <end position="476"/>
    </location>
</feature>
<dbReference type="Gene3D" id="1.20.1250.20">
    <property type="entry name" value="MFS general substrate transporter like domains"/>
    <property type="match status" value="1"/>
</dbReference>
<dbReference type="NCBIfam" id="TIGR00879">
    <property type="entry name" value="SP"/>
    <property type="match status" value="1"/>
</dbReference>
<protein>
    <recommendedName>
        <fullName evidence="9">Quinate transporter</fullName>
    </recommendedName>
</protein>
<feature type="transmembrane region" description="Helical" evidence="11">
    <location>
        <begin position="193"/>
        <end position="214"/>
    </location>
</feature>
<keyword evidence="3 10" id="KW-0813">Transport</keyword>
<dbReference type="FunFam" id="1.20.1250.20:FF:000026">
    <property type="entry name" value="MFS quinate transporter QutD"/>
    <property type="match status" value="1"/>
</dbReference>
<feature type="transmembrane region" description="Helical" evidence="11">
    <location>
        <begin position="68"/>
        <end position="88"/>
    </location>
</feature>
<evidence type="ECO:0000256" key="3">
    <source>
        <dbReference type="ARBA" id="ARBA00022448"/>
    </source>
</evidence>
<dbReference type="SUPFAM" id="SSF103473">
    <property type="entry name" value="MFS general substrate transporter"/>
    <property type="match status" value="1"/>
</dbReference>
<dbReference type="GO" id="GO:0005351">
    <property type="term" value="F:carbohydrate:proton symporter activity"/>
    <property type="evidence" value="ECO:0007669"/>
    <property type="project" value="TreeGrafter"/>
</dbReference>
<evidence type="ECO:0000259" key="12">
    <source>
        <dbReference type="PROSITE" id="PS50850"/>
    </source>
</evidence>
<feature type="transmembrane region" description="Helical" evidence="11">
    <location>
        <begin position="125"/>
        <end position="148"/>
    </location>
</feature>
<feature type="transmembrane region" description="Helical" evidence="11">
    <location>
        <begin position="353"/>
        <end position="373"/>
    </location>
</feature>
<dbReference type="PANTHER" id="PTHR48022:SF34">
    <property type="entry name" value="MAJOR FACILITATOR SUPERFAMILY (MFS) PROFILE DOMAIN-CONTAINING PROTEIN-RELATED"/>
    <property type="match status" value="1"/>
</dbReference>
<dbReference type="PRINTS" id="PR00171">
    <property type="entry name" value="SUGRTRNSPORT"/>
</dbReference>
<evidence type="ECO:0000313" key="13">
    <source>
        <dbReference type="EMBL" id="TGJ85137.1"/>
    </source>
</evidence>
<evidence type="ECO:0000256" key="10">
    <source>
        <dbReference type="RuleBase" id="RU003346"/>
    </source>
</evidence>
<comment type="caution">
    <text evidence="13">The sequence shown here is derived from an EMBL/GenBank/DDBJ whole genome shotgun (WGS) entry which is preliminary data.</text>
</comment>
<evidence type="ECO:0000256" key="2">
    <source>
        <dbReference type="ARBA" id="ARBA00010992"/>
    </source>
</evidence>
<feature type="domain" description="Major facilitator superfamily (MFS) profile" evidence="12">
    <location>
        <begin position="24"/>
        <end position="480"/>
    </location>
</feature>
<name>A0A4Z0YMZ1_9PEZI</name>
<comment type="subcellular location">
    <subcellularLocation>
        <location evidence="1">Membrane</location>
        <topology evidence="1">Multi-pass membrane protein</topology>
    </subcellularLocation>
</comment>
<dbReference type="PROSITE" id="PS00217">
    <property type="entry name" value="SUGAR_TRANSPORT_2"/>
    <property type="match status" value="1"/>
</dbReference>
<dbReference type="InterPro" id="IPR003663">
    <property type="entry name" value="Sugar/inositol_transpt"/>
</dbReference>
<feature type="transmembrane region" description="Helical" evidence="11">
    <location>
        <begin position="160"/>
        <end position="181"/>
    </location>
</feature>
<evidence type="ECO:0000256" key="4">
    <source>
        <dbReference type="ARBA" id="ARBA00022692"/>
    </source>
</evidence>
<feature type="transmembrane region" description="Helical" evidence="11">
    <location>
        <begin position="21"/>
        <end position="48"/>
    </location>
</feature>
<proteinExistence type="inferred from homology"/>
<dbReference type="AlphaFoldDB" id="A0A4Z0YMZ1"/>
<evidence type="ECO:0000256" key="7">
    <source>
        <dbReference type="ARBA" id="ARBA00023136"/>
    </source>
</evidence>
<dbReference type="CDD" id="cd17356">
    <property type="entry name" value="MFS_HXT"/>
    <property type="match status" value="1"/>
</dbReference>
<evidence type="ECO:0000256" key="5">
    <source>
        <dbReference type="ARBA" id="ARBA00022911"/>
    </source>
</evidence>
<dbReference type="InterPro" id="IPR050360">
    <property type="entry name" value="MFS_Sugar_Transporters"/>
</dbReference>
<dbReference type="InterPro" id="IPR020846">
    <property type="entry name" value="MFS_dom"/>
</dbReference>
<dbReference type="InterPro" id="IPR005829">
    <property type="entry name" value="Sugar_transporter_CS"/>
</dbReference>
<dbReference type="GO" id="GO:0016020">
    <property type="term" value="C:membrane"/>
    <property type="evidence" value="ECO:0007669"/>
    <property type="project" value="UniProtKB-SubCell"/>
</dbReference>
<keyword evidence="14" id="KW-1185">Reference proteome</keyword>
<accession>A0A4Z0YMZ1</accession>
<reference evidence="13 14" key="1">
    <citation type="submission" date="2019-03" db="EMBL/GenBank/DDBJ databases">
        <title>Draft genome sequence of Xylaria hypoxylon DSM 108379, a ubiquitous saprotrophic-parasitic fungi on hardwood.</title>
        <authorList>
            <person name="Buettner E."/>
            <person name="Leonhardt S."/>
            <person name="Gebauer A.M."/>
            <person name="Liers C."/>
            <person name="Hofrichter M."/>
            <person name="Kellner H."/>
        </authorList>
    </citation>
    <scope>NUCLEOTIDE SEQUENCE [LARGE SCALE GENOMIC DNA]</scope>
    <source>
        <strain evidence="13 14">DSM 108379</strain>
    </source>
</reference>
<evidence type="ECO:0000256" key="6">
    <source>
        <dbReference type="ARBA" id="ARBA00022989"/>
    </source>
</evidence>
<sequence length="537" mass="59782">MGILTLKEDRPTPKAVYNWRVYASAAVASFASCMIGYDSAFIGTTLALPSFVKEFSFDTIGKAEKGLISANIVSLYQAGAFFGSLFAYASTHYLGRRKSLFVFVTVFVLGAGLMLGANGERGLGLIYGGRVLAGIGIGACSMIVPIYISELSPPAIRGRLVGIYELGWQTGGLVGFWINYGVNLHVPPTNTQWLIPFAVQLIPAGLLFFGTLWIKESPRWLIANGQREKGLANLCWLRNLSPDDIYIIEEVGGIDEDVEKYRREVGAGFWKPFASLKIPRVQWRFFLGSSMFFWQNGSGINAINYYSPIVFSSLGIKGTNTGFLTTGLFGVVKTVLTIVWLLWLIDNLGRRKLLMFGAMGGSICMWIIGTYIKVADPANNPTDDVPPAGIAAIFFFYLWTAFYTPSWNGTPWVINSEMFDQNTRSLGQASAAASNWFWNFLISRFTPQLFTALGYGVYFFFASLMILSVAFVFFLVPETKGIPLEAMDRLFNERPVRKAHGIVMEQLHQHDEEWRRNVDGAELTSDDKFVVDERENV</sequence>
<evidence type="ECO:0000313" key="14">
    <source>
        <dbReference type="Proteomes" id="UP000297716"/>
    </source>
</evidence>
<keyword evidence="6 11" id="KW-1133">Transmembrane helix</keyword>
<feature type="transmembrane region" description="Helical" evidence="11">
    <location>
        <begin position="285"/>
        <end position="303"/>
    </location>
</feature>
<evidence type="ECO:0000256" key="1">
    <source>
        <dbReference type="ARBA" id="ARBA00004141"/>
    </source>
</evidence>
<dbReference type="PANTHER" id="PTHR48022">
    <property type="entry name" value="PLASTIDIC GLUCOSE TRANSPORTER 4"/>
    <property type="match status" value="1"/>
</dbReference>
<dbReference type="OrthoDB" id="508119at2759"/>
<dbReference type="EMBL" id="SKBN01000052">
    <property type="protein sequence ID" value="TGJ85137.1"/>
    <property type="molecule type" value="Genomic_DNA"/>
</dbReference>
<dbReference type="Pfam" id="PF00083">
    <property type="entry name" value="Sugar_tr"/>
    <property type="match status" value="1"/>
</dbReference>
<dbReference type="InterPro" id="IPR036259">
    <property type="entry name" value="MFS_trans_sf"/>
</dbReference>
<dbReference type="Proteomes" id="UP000297716">
    <property type="component" value="Unassembled WGS sequence"/>
</dbReference>
<feature type="transmembrane region" description="Helical" evidence="11">
    <location>
        <begin position="323"/>
        <end position="344"/>
    </location>
</feature>
<dbReference type="InterPro" id="IPR005828">
    <property type="entry name" value="MFS_sugar_transport-like"/>
</dbReference>
<dbReference type="PROSITE" id="PS00216">
    <property type="entry name" value="SUGAR_TRANSPORT_1"/>
    <property type="match status" value="1"/>
</dbReference>
<evidence type="ECO:0000256" key="11">
    <source>
        <dbReference type="SAM" id="Phobius"/>
    </source>
</evidence>
<keyword evidence="4 11" id="KW-0812">Transmembrane</keyword>
<dbReference type="PROSITE" id="PS50850">
    <property type="entry name" value="MFS"/>
    <property type="match status" value="1"/>
</dbReference>
<gene>
    <name evidence="13" type="ORF">E0Z10_g3662</name>
</gene>
<keyword evidence="8" id="KW-0325">Glycoprotein</keyword>
<keyword evidence="5" id="KW-0672">Quinate metabolism</keyword>
<evidence type="ECO:0000256" key="8">
    <source>
        <dbReference type="ARBA" id="ARBA00023180"/>
    </source>
</evidence>
<organism evidence="13 14">
    <name type="scientific">Xylaria hypoxylon</name>
    <dbReference type="NCBI Taxonomy" id="37992"/>
    <lineage>
        <taxon>Eukaryota</taxon>
        <taxon>Fungi</taxon>
        <taxon>Dikarya</taxon>
        <taxon>Ascomycota</taxon>
        <taxon>Pezizomycotina</taxon>
        <taxon>Sordariomycetes</taxon>
        <taxon>Xylariomycetidae</taxon>
        <taxon>Xylariales</taxon>
        <taxon>Xylariaceae</taxon>
        <taxon>Xylaria</taxon>
    </lineage>
</organism>
<evidence type="ECO:0000256" key="9">
    <source>
        <dbReference type="ARBA" id="ARBA00043213"/>
    </source>
</evidence>
<dbReference type="PROSITE" id="PS51257">
    <property type="entry name" value="PROKAR_LIPOPROTEIN"/>
    <property type="match status" value="1"/>
</dbReference>